<dbReference type="AlphaFoldDB" id="A0AAE1SRK9"/>
<comment type="caution">
    <text evidence="2">The sequence shown here is derived from an EMBL/GenBank/DDBJ whole genome shotgun (WGS) entry which is preliminary data.</text>
</comment>
<dbReference type="EMBL" id="JAVYJV010000003">
    <property type="protein sequence ID" value="KAK4375569.1"/>
    <property type="molecule type" value="Genomic_DNA"/>
</dbReference>
<reference evidence="2" key="1">
    <citation type="submission" date="2023-12" db="EMBL/GenBank/DDBJ databases">
        <title>Genome assembly of Anisodus tanguticus.</title>
        <authorList>
            <person name="Wang Y.-J."/>
        </authorList>
    </citation>
    <scope>NUCLEOTIDE SEQUENCE</scope>
    <source>
        <strain evidence="2">KB-2021</strain>
        <tissue evidence="2">Leaf</tissue>
    </source>
</reference>
<evidence type="ECO:0000256" key="1">
    <source>
        <dbReference type="SAM" id="MobiDB-lite"/>
    </source>
</evidence>
<name>A0AAE1SRK9_9SOLA</name>
<organism evidence="2 3">
    <name type="scientific">Anisodus tanguticus</name>
    <dbReference type="NCBI Taxonomy" id="243964"/>
    <lineage>
        <taxon>Eukaryota</taxon>
        <taxon>Viridiplantae</taxon>
        <taxon>Streptophyta</taxon>
        <taxon>Embryophyta</taxon>
        <taxon>Tracheophyta</taxon>
        <taxon>Spermatophyta</taxon>
        <taxon>Magnoliopsida</taxon>
        <taxon>eudicotyledons</taxon>
        <taxon>Gunneridae</taxon>
        <taxon>Pentapetalae</taxon>
        <taxon>asterids</taxon>
        <taxon>lamiids</taxon>
        <taxon>Solanales</taxon>
        <taxon>Solanaceae</taxon>
        <taxon>Solanoideae</taxon>
        <taxon>Hyoscyameae</taxon>
        <taxon>Anisodus</taxon>
    </lineage>
</organism>
<evidence type="ECO:0000313" key="3">
    <source>
        <dbReference type="Proteomes" id="UP001291623"/>
    </source>
</evidence>
<feature type="compositionally biased region" description="Polar residues" evidence="1">
    <location>
        <begin position="12"/>
        <end position="23"/>
    </location>
</feature>
<accession>A0AAE1SRK9</accession>
<protein>
    <submittedName>
        <fullName evidence="2">Uncharacterized protein</fullName>
    </submittedName>
</protein>
<proteinExistence type="predicted"/>
<dbReference type="Proteomes" id="UP001291623">
    <property type="component" value="Unassembled WGS sequence"/>
</dbReference>
<gene>
    <name evidence="2" type="ORF">RND71_006246</name>
</gene>
<sequence length="66" mass="6795">MASLPENAAAKSMNTPTPITSGTECAASFPPLPAQIFSAGLPIFTAAAKNDAVERLASPFHLSFFA</sequence>
<evidence type="ECO:0000313" key="2">
    <source>
        <dbReference type="EMBL" id="KAK4375569.1"/>
    </source>
</evidence>
<keyword evidence="3" id="KW-1185">Reference proteome</keyword>
<feature type="region of interest" description="Disordered" evidence="1">
    <location>
        <begin position="1"/>
        <end position="24"/>
    </location>
</feature>